<dbReference type="InterPro" id="IPR050266">
    <property type="entry name" value="AB_hydrolase_sf"/>
</dbReference>
<protein>
    <submittedName>
        <fullName evidence="2">Alpha/beta fold hydrolase</fullName>
    </submittedName>
</protein>
<evidence type="ECO:0000313" key="3">
    <source>
        <dbReference type="Proteomes" id="UP000326179"/>
    </source>
</evidence>
<dbReference type="KEGG" id="sfy:GFH48_38345"/>
<dbReference type="Pfam" id="PF00561">
    <property type="entry name" value="Abhydrolase_1"/>
    <property type="match status" value="1"/>
</dbReference>
<evidence type="ECO:0000313" key="2">
    <source>
        <dbReference type="EMBL" id="QFZ78374.1"/>
    </source>
</evidence>
<dbReference type="EMBL" id="CP045643">
    <property type="protein sequence ID" value="QFZ78374.1"/>
    <property type="molecule type" value="Genomic_DNA"/>
</dbReference>
<dbReference type="RefSeq" id="WP_153292549.1">
    <property type="nucleotide sequence ID" value="NZ_CP045643.1"/>
</dbReference>
<keyword evidence="3" id="KW-1185">Reference proteome</keyword>
<keyword evidence="2" id="KW-0378">Hydrolase</keyword>
<dbReference type="AlphaFoldDB" id="A0A5Q0LPR1"/>
<name>A0A5Q0LPR1_9ACTN</name>
<sequence>MVPFGPGDRAGLGASGPAMPATIDSAVDDLSALLSHTGNGACVLVGHSWGGMLAQLVAWAQPKLIAELVLVDPAHEDFQPWTIRAAEAVLTWPSVLRRAVGSADRSLREQAAQEAGKRSGDPRVQGLLVEAEMACNAHEYQTRTSTAESRLLRTHVPAVRRLRACSQLPDVPVVVLSATRGLPKGLRTRWTSLQAQIAATTVRGEHVVVPDAAHYIHDSQPGAVTTSVLTVVDLARDGQASQ</sequence>
<dbReference type="GO" id="GO:0016787">
    <property type="term" value="F:hydrolase activity"/>
    <property type="evidence" value="ECO:0007669"/>
    <property type="project" value="UniProtKB-KW"/>
</dbReference>
<reference evidence="2 3" key="1">
    <citation type="submission" date="2019-10" db="EMBL/GenBank/DDBJ databases">
        <title>A novel species.</title>
        <authorList>
            <person name="Gao J."/>
        </authorList>
    </citation>
    <scope>NUCLEOTIDE SEQUENCE [LARGE SCALE GENOMIC DNA]</scope>
    <source>
        <strain evidence="2 3">QMT-28</strain>
    </source>
</reference>
<gene>
    <name evidence="2" type="ORF">GFH48_38345</name>
</gene>
<dbReference type="PANTHER" id="PTHR43798">
    <property type="entry name" value="MONOACYLGLYCEROL LIPASE"/>
    <property type="match status" value="1"/>
</dbReference>
<dbReference type="SUPFAM" id="SSF53474">
    <property type="entry name" value="alpha/beta-Hydrolases"/>
    <property type="match status" value="1"/>
</dbReference>
<evidence type="ECO:0000259" key="1">
    <source>
        <dbReference type="Pfam" id="PF00561"/>
    </source>
</evidence>
<dbReference type="Proteomes" id="UP000326179">
    <property type="component" value="Chromosome"/>
</dbReference>
<feature type="domain" description="AB hydrolase-1" evidence="1">
    <location>
        <begin position="8"/>
        <end position="218"/>
    </location>
</feature>
<dbReference type="InterPro" id="IPR000073">
    <property type="entry name" value="AB_hydrolase_1"/>
</dbReference>
<organism evidence="2 3">
    <name type="scientific">Streptomyces fagopyri</name>
    <dbReference type="NCBI Taxonomy" id="2662397"/>
    <lineage>
        <taxon>Bacteria</taxon>
        <taxon>Bacillati</taxon>
        <taxon>Actinomycetota</taxon>
        <taxon>Actinomycetes</taxon>
        <taxon>Kitasatosporales</taxon>
        <taxon>Streptomycetaceae</taxon>
        <taxon>Streptomyces</taxon>
    </lineage>
</organism>
<dbReference type="InterPro" id="IPR029058">
    <property type="entry name" value="AB_hydrolase_fold"/>
</dbReference>
<proteinExistence type="predicted"/>
<accession>A0A5Q0LPR1</accession>
<dbReference type="Gene3D" id="3.40.50.1820">
    <property type="entry name" value="alpha/beta hydrolase"/>
    <property type="match status" value="1"/>
</dbReference>